<dbReference type="EMBL" id="LT629690">
    <property type="protein sequence ID" value="SDE92193.1"/>
    <property type="molecule type" value="Genomic_DNA"/>
</dbReference>
<keyword evidence="1" id="KW-0732">Signal</keyword>
<gene>
    <name evidence="4" type="ORF">SAMN05444167_0820</name>
</gene>
<feature type="domain" description="ASPIC/UnbV" evidence="3">
    <location>
        <begin position="558"/>
        <end position="625"/>
    </location>
</feature>
<name>A0A1G7GVW0_9BACT</name>
<evidence type="ECO:0000259" key="3">
    <source>
        <dbReference type="Pfam" id="PF07593"/>
    </source>
</evidence>
<dbReference type="PANTHER" id="PTHR16026:SF0">
    <property type="entry name" value="CARTILAGE ACIDIC PROTEIN 1"/>
    <property type="match status" value="1"/>
</dbReference>
<dbReference type="Proteomes" id="UP000182427">
    <property type="component" value="Chromosome I"/>
</dbReference>
<dbReference type="SUPFAM" id="SSF69318">
    <property type="entry name" value="Integrin alpha N-terminal domain"/>
    <property type="match status" value="1"/>
</dbReference>
<keyword evidence="5" id="KW-1185">Reference proteome</keyword>
<accession>A0A1G7GVW0</accession>
<protein>
    <submittedName>
        <fullName evidence="4">Repeat domain-containing protein</fullName>
    </submittedName>
</protein>
<evidence type="ECO:0000256" key="1">
    <source>
        <dbReference type="ARBA" id="ARBA00022729"/>
    </source>
</evidence>
<feature type="transmembrane region" description="Helical" evidence="2">
    <location>
        <begin position="6"/>
        <end position="29"/>
    </location>
</feature>
<keyword evidence="2" id="KW-0472">Membrane</keyword>
<dbReference type="InterPro" id="IPR027039">
    <property type="entry name" value="Crtac1"/>
</dbReference>
<dbReference type="InterPro" id="IPR028994">
    <property type="entry name" value="Integrin_alpha_N"/>
</dbReference>
<dbReference type="Pfam" id="PF07593">
    <property type="entry name" value="UnbV_ASPIC"/>
    <property type="match status" value="1"/>
</dbReference>
<evidence type="ECO:0000256" key="2">
    <source>
        <dbReference type="SAM" id="Phobius"/>
    </source>
</evidence>
<keyword evidence="2" id="KW-0812">Transmembrane</keyword>
<dbReference type="Gene3D" id="2.130.10.130">
    <property type="entry name" value="Integrin alpha, N-terminal"/>
    <property type="match status" value="2"/>
</dbReference>
<sequence length="650" mass="70331">MFGTDLPVVAGIGTVIGSMLVCTSLLQFLIGRHFRTRCVPLRLRFLCCLMLSSLAVAKCHAQGGSSSGPPAAPVYGEDHKPITESGFVKSGPVVFKEDAATAGLTSWHHTMGTPEKSLILETTGSGVAMIDYDRDGWLDLYFVNGSTWDAEKGKARAPHAALFHNNHDGTFTDVTAKAGVANDRWGFGVAVGDYDNDGWPDLYVSNYGKNRLYHNNHDGTFTDVADKAGVTLGNWSTGATFGDYDGDGRLDLFVPGYVHFDMNHLPLSGTAEVGFLNCSFRGTHTMCGPKGLRGEPDHLFHNNGDGTFTDVSEKAGVADKKGNYGFSSTFVDMDGDGKQDLLVTDDSSPNYLYRNKGDGTFEDVSLISGFALNQQGRDQANMGLAIGDYRNNGLLDLYTGTFSDDYKPLFRNEGDLNFSEITPEMGLAAATYPFLTWATGFIDFDNDGWKDIFLVNGHVYPQADHSDWGTSFRQRPLLFHNTNQGTKFIMMPPVVGSGLAEVIPGRGAAFGDLFNDGRIDVVINNLDQSPSLLRNVDNNTNHWVGLQLVGSGKSPKDATGTTVYLTTGSLRQRGDVLSGGSYESNNDPRIHFGFGSANSVDGLEIHWTDGSVTKLKLPAVDRFYTIEEGRGIVAGVYDSPAPVQAVSKNK</sequence>
<dbReference type="InterPro" id="IPR013517">
    <property type="entry name" value="FG-GAP"/>
</dbReference>
<evidence type="ECO:0000313" key="4">
    <source>
        <dbReference type="EMBL" id="SDE92193.1"/>
    </source>
</evidence>
<dbReference type="InterPro" id="IPR011519">
    <property type="entry name" value="UnbV_ASPIC"/>
</dbReference>
<dbReference type="Pfam" id="PF13517">
    <property type="entry name" value="FG-GAP_3"/>
    <property type="match status" value="2"/>
</dbReference>
<reference evidence="4 5" key="1">
    <citation type="submission" date="2016-10" db="EMBL/GenBank/DDBJ databases">
        <authorList>
            <person name="de Groot N.N."/>
        </authorList>
    </citation>
    <scope>NUCLEOTIDE SEQUENCE [LARGE SCALE GENOMIC DNA]</scope>
    <source>
        <strain evidence="4 5">GAS232</strain>
    </source>
</reference>
<dbReference type="PANTHER" id="PTHR16026">
    <property type="entry name" value="CARTILAGE ACIDIC PROTEIN 1"/>
    <property type="match status" value="1"/>
</dbReference>
<evidence type="ECO:0000313" key="5">
    <source>
        <dbReference type="Proteomes" id="UP000182427"/>
    </source>
</evidence>
<dbReference type="AlphaFoldDB" id="A0A1G7GVW0"/>
<organism evidence="4 5">
    <name type="scientific">Terriglobus roseus</name>
    <dbReference type="NCBI Taxonomy" id="392734"/>
    <lineage>
        <taxon>Bacteria</taxon>
        <taxon>Pseudomonadati</taxon>
        <taxon>Acidobacteriota</taxon>
        <taxon>Terriglobia</taxon>
        <taxon>Terriglobales</taxon>
        <taxon>Acidobacteriaceae</taxon>
        <taxon>Terriglobus</taxon>
    </lineage>
</organism>
<keyword evidence="2" id="KW-1133">Transmembrane helix</keyword>
<proteinExistence type="predicted"/>